<dbReference type="PANTHER" id="PTHR43642">
    <property type="entry name" value="HYBRID SIGNAL TRANSDUCTION HISTIDINE KINASE G"/>
    <property type="match status" value="1"/>
</dbReference>
<evidence type="ECO:0000313" key="2">
    <source>
        <dbReference type="EMBL" id="CAJ1939675.1"/>
    </source>
</evidence>
<reference evidence="2" key="1">
    <citation type="submission" date="2023-08" db="EMBL/GenBank/DDBJ databases">
        <authorList>
            <person name="Audoor S."/>
            <person name="Bilcke G."/>
        </authorList>
    </citation>
    <scope>NUCLEOTIDE SEQUENCE</scope>
</reference>
<evidence type="ECO:0000256" key="1">
    <source>
        <dbReference type="SAM" id="Coils"/>
    </source>
</evidence>
<dbReference type="EMBL" id="CAKOGP040000825">
    <property type="protein sequence ID" value="CAJ1939675.1"/>
    <property type="molecule type" value="Genomic_DNA"/>
</dbReference>
<dbReference type="Proteomes" id="UP001295423">
    <property type="component" value="Unassembled WGS sequence"/>
</dbReference>
<evidence type="ECO:0000313" key="3">
    <source>
        <dbReference type="Proteomes" id="UP001295423"/>
    </source>
</evidence>
<accession>A0AAD2CSH5</accession>
<dbReference type="PANTHER" id="PTHR43642:SF1">
    <property type="entry name" value="HYBRID SIGNAL TRANSDUCTION HISTIDINE KINASE G"/>
    <property type="match status" value="1"/>
</dbReference>
<organism evidence="2 3">
    <name type="scientific">Cylindrotheca closterium</name>
    <dbReference type="NCBI Taxonomy" id="2856"/>
    <lineage>
        <taxon>Eukaryota</taxon>
        <taxon>Sar</taxon>
        <taxon>Stramenopiles</taxon>
        <taxon>Ochrophyta</taxon>
        <taxon>Bacillariophyta</taxon>
        <taxon>Bacillariophyceae</taxon>
        <taxon>Bacillariophycidae</taxon>
        <taxon>Bacillariales</taxon>
        <taxon>Bacillariaceae</taxon>
        <taxon>Cylindrotheca</taxon>
    </lineage>
</organism>
<protein>
    <submittedName>
        <fullName evidence="2">Uncharacterized protein</fullName>
    </submittedName>
</protein>
<gene>
    <name evidence="2" type="ORF">CYCCA115_LOCUS6691</name>
</gene>
<proteinExistence type="predicted"/>
<dbReference type="InterPro" id="IPR053159">
    <property type="entry name" value="Hybrid_Histidine_Kinase"/>
</dbReference>
<feature type="coiled-coil region" evidence="1">
    <location>
        <begin position="48"/>
        <end position="104"/>
    </location>
</feature>
<keyword evidence="1" id="KW-0175">Coiled coil</keyword>
<comment type="caution">
    <text evidence="2">The sequence shown here is derived from an EMBL/GenBank/DDBJ whole genome shotgun (WGS) entry which is preliminary data.</text>
</comment>
<name>A0AAD2CSH5_9STRA</name>
<dbReference type="AlphaFoldDB" id="A0AAD2CSH5"/>
<sequence length="165" mass="19070">MGDYQAAAERAITKADMFAQYAPSMYFVMSETFGRGLSLFAMARKTKKRSYEKEANAIRKQVAKWLKAGNPNVEHFYYLLQAEYEALENKHDNADESYRKAIAMAKAGSYLQCIALFHERYSEFLLHVRSCREEAAHHSREAATYFEEWGAMARAREIRESLTRG</sequence>
<keyword evidence="3" id="KW-1185">Reference proteome</keyword>